<evidence type="ECO:0000313" key="1">
    <source>
        <dbReference type="EMBL" id="SVE12401.1"/>
    </source>
</evidence>
<gene>
    <name evidence="1" type="ORF">METZ01_LOCUS465255</name>
</gene>
<organism evidence="1">
    <name type="scientific">marine metagenome</name>
    <dbReference type="NCBI Taxonomy" id="408172"/>
    <lineage>
        <taxon>unclassified sequences</taxon>
        <taxon>metagenomes</taxon>
        <taxon>ecological metagenomes</taxon>
    </lineage>
</organism>
<reference evidence="1" key="1">
    <citation type="submission" date="2018-05" db="EMBL/GenBank/DDBJ databases">
        <authorList>
            <person name="Lanie J.A."/>
            <person name="Ng W.-L."/>
            <person name="Kazmierczak K.M."/>
            <person name="Andrzejewski T.M."/>
            <person name="Davidsen T.M."/>
            <person name="Wayne K.J."/>
            <person name="Tettelin H."/>
            <person name="Glass J.I."/>
            <person name="Rusch D."/>
            <person name="Podicherti R."/>
            <person name="Tsui H.-C.T."/>
            <person name="Winkler M.E."/>
        </authorList>
    </citation>
    <scope>NUCLEOTIDE SEQUENCE</scope>
</reference>
<dbReference type="AlphaFoldDB" id="A0A383AXR1"/>
<name>A0A383AXR1_9ZZZZ</name>
<proteinExistence type="predicted"/>
<accession>A0A383AXR1</accession>
<protein>
    <submittedName>
        <fullName evidence="1">Uncharacterized protein</fullName>
    </submittedName>
</protein>
<dbReference type="EMBL" id="UINC01195712">
    <property type="protein sequence ID" value="SVE12401.1"/>
    <property type="molecule type" value="Genomic_DNA"/>
</dbReference>
<sequence>MKKFLLDYISALLNDECNSLKICIRDLDQRSNSIDMYQENSLPPTTRNVEEKKLIL</sequence>